<name>A0A916QK23_9LACO</name>
<evidence type="ECO:0000256" key="2">
    <source>
        <dbReference type="SAM" id="Phobius"/>
    </source>
</evidence>
<dbReference type="Pfam" id="PF13514">
    <property type="entry name" value="AAA_27"/>
    <property type="match status" value="1"/>
</dbReference>
<dbReference type="Proteomes" id="UP000677218">
    <property type="component" value="Unassembled WGS sequence"/>
</dbReference>
<protein>
    <submittedName>
        <fullName evidence="4">DNA repair ATPase</fullName>
    </submittedName>
</protein>
<organism evidence="4 5">
    <name type="scientific">Lactobacillus corticis</name>
    <dbReference type="NCBI Taxonomy" id="2201249"/>
    <lineage>
        <taxon>Bacteria</taxon>
        <taxon>Bacillati</taxon>
        <taxon>Bacillota</taxon>
        <taxon>Bacilli</taxon>
        <taxon>Lactobacillales</taxon>
        <taxon>Lactobacillaceae</taxon>
        <taxon>Lactobacillus</taxon>
    </lineage>
</organism>
<evidence type="ECO:0000313" key="4">
    <source>
        <dbReference type="EMBL" id="GFZ26646.1"/>
    </source>
</evidence>
<keyword evidence="5" id="KW-1185">Reference proteome</keyword>
<keyword evidence="2" id="KW-1133">Transmembrane helix</keyword>
<keyword evidence="2" id="KW-0472">Membrane</keyword>
<dbReference type="PANTHER" id="PTHR41259">
    <property type="entry name" value="DOUBLE-STRAND BREAK REPAIR RAD50 ATPASE, PUTATIVE-RELATED"/>
    <property type="match status" value="1"/>
</dbReference>
<dbReference type="EMBL" id="BMAY01000003">
    <property type="protein sequence ID" value="GFZ26646.1"/>
    <property type="molecule type" value="Genomic_DNA"/>
</dbReference>
<keyword evidence="2" id="KW-0812">Transmembrane</keyword>
<keyword evidence="1" id="KW-0175">Coiled coil</keyword>
<reference evidence="4" key="1">
    <citation type="submission" date="2020-08" db="EMBL/GenBank/DDBJ databases">
        <title>Taxonomic study for Lactobacillus species isolated from hardwood bark.</title>
        <authorList>
            <person name="Tohno M."/>
            <person name="Tanizawa Y."/>
        </authorList>
    </citation>
    <scope>NUCLEOTIDE SEQUENCE</scope>
    <source>
        <strain evidence="4">B40</strain>
    </source>
</reference>
<dbReference type="SUPFAM" id="SSF52540">
    <property type="entry name" value="P-loop containing nucleoside triphosphate hydrolases"/>
    <property type="match status" value="1"/>
</dbReference>
<feature type="coiled-coil region" evidence="1">
    <location>
        <begin position="579"/>
        <end position="646"/>
    </location>
</feature>
<accession>A0A916QK23</accession>
<sequence>MKLKQIKIEHFGQFAQASFDLTDPKLSVFLGANEAGKSTLAAFIKQVMFGFHLKNSASSFFENYEPLDHASPMGGSLIFGSDQGEFELTRLWGKGDPKAGILTVRLNGQEVPETVFFEEIKGIDGDFYADSYMFNQDMLGQVTNLSQKALLEQIYHLGAANSAELLELRDGFAKAAGDAFKKNGRKPPINQMMATAENDREKLAQSEQEFVAYQEKATTQAELNQKLAQVKEQLNQVQTDLTKNQALAKSAQPYARLQTLSQEVKHLDFDPASYEKAQNLMREYRSLMDQINELEGKVKPVKELDEAKIEHVLQKRPELLQWQAQLKTAKQEAVRLDQERSQLLKLNPDLAKLIELNDEELTKLQADYQEAAKAEPQPVEAQKGLYLAALVILVASVALGIAVSPYLFAGIIISVGLGIWQSKQNKQNQRKFDQEQATLKAARQQFTANYGFAAEKADLPHLLDQLRLWRKNELASQQNKDTQKELLNNLSLLASEVAVITGHQVAIAFDAVLSTLNKVEHFLEANRKEQNEQQNLHQQIDAGRERIKTIQLEEQTLFAKAGVKSLAEYQELYQETLRQTKLQTEIDTLRESLRDQLDELSKIKPEELPLKIEQLSKKQAELVSQVEQLRQVVAEKQVELQQLADSKAVFGAKQNLANTISGLADASRQYLADLTAAAWLGRFLDIASNERFPKMIKNAKIYLAKLTGGRYTDLVLERKLTVVRNDGQKLDVEYLSRGTSEQLYFALKLAFIDQLTSDINLPILIDDSFVNFDQTRTKYISDLLVELSTRHQVIIFTAQPALADQLPAPIINLNQEA</sequence>
<dbReference type="Gene3D" id="3.40.50.300">
    <property type="entry name" value="P-loop containing nucleotide triphosphate hydrolases"/>
    <property type="match status" value="2"/>
</dbReference>
<dbReference type="AlphaFoldDB" id="A0A916QK23"/>
<gene>
    <name evidence="4" type="ORF">LCB40_05260</name>
</gene>
<evidence type="ECO:0000313" key="5">
    <source>
        <dbReference type="Proteomes" id="UP000677218"/>
    </source>
</evidence>
<dbReference type="RefSeq" id="WP_212780345.1">
    <property type="nucleotide sequence ID" value="NZ_BMAY01000003.1"/>
</dbReference>
<dbReference type="InterPro" id="IPR027417">
    <property type="entry name" value="P-loop_NTPase"/>
</dbReference>
<dbReference type="PANTHER" id="PTHR41259:SF1">
    <property type="entry name" value="DOUBLE-STRAND BREAK REPAIR RAD50 ATPASE, PUTATIVE-RELATED"/>
    <property type="match status" value="1"/>
</dbReference>
<feature type="coiled-coil region" evidence="1">
    <location>
        <begin position="274"/>
        <end position="374"/>
    </location>
</feature>
<evidence type="ECO:0000256" key="1">
    <source>
        <dbReference type="SAM" id="Coils"/>
    </source>
</evidence>
<feature type="domain" description="YhaN AAA" evidence="3">
    <location>
        <begin position="1"/>
        <end position="205"/>
    </location>
</feature>
<dbReference type="InterPro" id="IPR038734">
    <property type="entry name" value="YhaN_AAA"/>
</dbReference>
<feature type="coiled-coil region" evidence="1">
    <location>
        <begin position="189"/>
        <end position="247"/>
    </location>
</feature>
<feature type="transmembrane region" description="Helical" evidence="2">
    <location>
        <begin position="387"/>
        <end position="420"/>
    </location>
</feature>
<proteinExistence type="predicted"/>
<evidence type="ECO:0000259" key="3">
    <source>
        <dbReference type="Pfam" id="PF13514"/>
    </source>
</evidence>
<comment type="caution">
    <text evidence="4">The sequence shown here is derived from an EMBL/GenBank/DDBJ whole genome shotgun (WGS) entry which is preliminary data.</text>
</comment>